<comment type="caution">
    <text evidence="1">The sequence shown here is derived from an EMBL/GenBank/DDBJ whole genome shotgun (WGS) entry which is preliminary data.</text>
</comment>
<evidence type="ECO:0000313" key="1">
    <source>
        <dbReference type="EMBL" id="EOQ58088.1"/>
    </source>
</evidence>
<proteinExistence type="predicted"/>
<reference evidence="1 2" key="1">
    <citation type="submission" date="2013-01" db="EMBL/GenBank/DDBJ databases">
        <title>The Genome Sequence of Bacillus cereus TIAC219.</title>
        <authorList>
            <consortium name="The Broad Institute Genome Sequencing Platform"/>
            <consortium name="The Broad Institute Genome Sequencing Center for Infectious Disease"/>
            <person name="Feldgarden M."/>
            <person name="Van der Auwera G.A."/>
            <person name="Mahillon J."/>
            <person name="Duprez V."/>
            <person name="Timmery S."/>
            <person name="Mattelet C."/>
            <person name="Dierick K."/>
            <person name="Sun M."/>
            <person name="Yu Z."/>
            <person name="Zhu L."/>
            <person name="Hu X."/>
            <person name="Shank E.B."/>
            <person name="Swiecicka I."/>
            <person name="Hansen B.M."/>
            <person name="Andrup L."/>
            <person name="Walker B."/>
            <person name="Young S.K."/>
            <person name="Zeng Q."/>
            <person name="Gargeya S."/>
            <person name="Fitzgerald M."/>
            <person name="Haas B."/>
            <person name="Abouelleil A."/>
            <person name="Alvarado L."/>
            <person name="Arachchi H.M."/>
            <person name="Berlin A.M."/>
            <person name="Chapman S.B."/>
            <person name="Dewar J."/>
            <person name="Goldberg J."/>
            <person name="Griggs A."/>
            <person name="Gujja S."/>
            <person name="Hansen M."/>
            <person name="Howarth C."/>
            <person name="Imamovic A."/>
            <person name="Larimer J."/>
            <person name="McCowan C."/>
            <person name="Murphy C."/>
            <person name="Neiman D."/>
            <person name="Pearson M."/>
            <person name="Priest M."/>
            <person name="Roberts A."/>
            <person name="Saif S."/>
            <person name="Shea T."/>
            <person name="Sisk P."/>
            <person name="Sykes S."/>
            <person name="Wortman J."/>
            <person name="Nusbaum C."/>
            <person name="Birren B."/>
        </authorList>
    </citation>
    <scope>NUCLEOTIDE SEQUENCE [LARGE SCALE GENOMIC DNA]</scope>
    <source>
        <strain evidence="1 2">TIAC219</strain>
    </source>
</reference>
<gene>
    <name evidence="1" type="ORF">IAY_03734</name>
</gene>
<dbReference type="Proteomes" id="UP000014060">
    <property type="component" value="Unassembled WGS sequence"/>
</dbReference>
<evidence type="ECO:0000313" key="2">
    <source>
        <dbReference type="Proteomes" id="UP000014060"/>
    </source>
</evidence>
<protein>
    <submittedName>
        <fullName evidence="1">Uncharacterized protein</fullName>
    </submittedName>
</protein>
<organism evidence="1 2">
    <name type="scientific">Bacillus cereus TIAC219</name>
    <dbReference type="NCBI Taxonomy" id="718222"/>
    <lineage>
        <taxon>Bacteria</taxon>
        <taxon>Bacillati</taxon>
        <taxon>Bacillota</taxon>
        <taxon>Bacilli</taxon>
        <taxon>Bacillales</taxon>
        <taxon>Bacillaceae</taxon>
        <taxon>Bacillus</taxon>
        <taxon>Bacillus cereus group</taxon>
    </lineage>
</organism>
<dbReference type="EMBL" id="AHCJ01000080">
    <property type="protein sequence ID" value="EOQ58088.1"/>
    <property type="molecule type" value="Genomic_DNA"/>
</dbReference>
<accession>A0ABC9SR29</accession>
<name>A0ABC9SR29_BACCE</name>
<sequence>MHTIQEDMFEKLKEKKRGHHSIFKEWGSNTWANPCNR</sequence>
<dbReference type="AlphaFoldDB" id="A0ABC9SR29"/>